<evidence type="ECO:0000313" key="2">
    <source>
        <dbReference type="EMBL" id="JAP87712.1"/>
    </source>
</evidence>
<protein>
    <submittedName>
        <fullName evidence="2">Uncharacterized protein</fullName>
    </submittedName>
</protein>
<accession>A0A131ZA62</accession>
<feature type="non-terminal residue" evidence="2">
    <location>
        <position position="1"/>
    </location>
</feature>
<feature type="transmembrane region" description="Helical" evidence="1">
    <location>
        <begin position="56"/>
        <end position="78"/>
    </location>
</feature>
<proteinExistence type="predicted"/>
<keyword evidence="1" id="KW-0472">Membrane</keyword>
<evidence type="ECO:0000256" key="1">
    <source>
        <dbReference type="SAM" id="Phobius"/>
    </source>
</evidence>
<organism evidence="2">
    <name type="scientific">Rhipicephalus appendiculatus</name>
    <name type="common">Brown ear tick</name>
    <dbReference type="NCBI Taxonomy" id="34631"/>
    <lineage>
        <taxon>Eukaryota</taxon>
        <taxon>Metazoa</taxon>
        <taxon>Ecdysozoa</taxon>
        <taxon>Arthropoda</taxon>
        <taxon>Chelicerata</taxon>
        <taxon>Arachnida</taxon>
        <taxon>Acari</taxon>
        <taxon>Parasitiformes</taxon>
        <taxon>Ixodida</taxon>
        <taxon>Ixodoidea</taxon>
        <taxon>Ixodidae</taxon>
        <taxon>Rhipicephalinae</taxon>
        <taxon>Rhipicephalus</taxon>
        <taxon>Rhipicephalus</taxon>
    </lineage>
</organism>
<keyword evidence="1" id="KW-0812">Transmembrane</keyword>
<feature type="transmembrane region" description="Helical" evidence="1">
    <location>
        <begin position="12"/>
        <end position="35"/>
    </location>
</feature>
<dbReference type="AlphaFoldDB" id="A0A131ZA62"/>
<keyword evidence="1" id="KW-1133">Transmembrane helix</keyword>
<dbReference type="EMBL" id="GEDV01000845">
    <property type="protein sequence ID" value="JAP87712.1"/>
    <property type="molecule type" value="Transcribed_RNA"/>
</dbReference>
<sequence>WSKFPEPSATASLIIIWWFGGVKRQILLLLNLLAWSVPTICEVRPRPRFARLRCKIPYASIIFFSSAVCFSHAMIVVVRACVFACARKSQACAHVPVHALRRLV</sequence>
<name>A0A131ZA62_RHIAP</name>
<reference evidence="2" key="1">
    <citation type="journal article" date="2016" name="Ticks Tick Borne Dis.">
        <title>De novo assembly and annotation of the salivary gland transcriptome of Rhipicephalus appendiculatus male and female ticks during blood feeding.</title>
        <authorList>
            <person name="de Castro M.H."/>
            <person name="de Klerk D."/>
            <person name="Pienaar R."/>
            <person name="Latif A.A."/>
            <person name="Rees D.J."/>
            <person name="Mans B.J."/>
        </authorList>
    </citation>
    <scope>NUCLEOTIDE SEQUENCE</scope>
    <source>
        <tissue evidence="2">Salivary glands</tissue>
    </source>
</reference>